<proteinExistence type="predicted"/>
<organism evidence="2 3">
    <name type="scientific">Mesorhizobium marinum</name>
    <dbReference type="NCBI Taxonomy" id="3228790"/>
    <lineage>
        <taxon>Bacteria</taxon>
        <taxon>Pseudomonadati</taxon>
        <taxon>Pseudomonadota</taxon>
        <taxon>Alphaproteobacteria</taxon>
        <taxon>Hyphomicrobiales</taxon>
        <taxon>Phyllobacteriaceae</taxon>
        <taxon>Mesorhizobium</taxon>
    </lineage>
</organism>
<reference evidence="2 3" key="1">
    <citation type="submission" date="2024-06" db="EMBL/GenBank/DDBJ databases">
        <authorList>
            <person name="Tuo L."/>
        </authorList>
    </citation>
    <scope>NUCLEOTIDE SEQUENCE [LARGE SCALE GENOMIC DNA]</scope>
    <source>
        <strain evidence="2 3">ZMM04-5</strain>
    </source>
</reference>
<name>A0ABV3QWY4_9HYPH</name>
<comment type="caution">
    <text evidence="2">The sequence shown here is derived from an EMBL/GenBank/DDBJ whole genome shotgun (WGS) entry which is preliminary data.</text>
</comment>
<keyword evidence="3" id="KW-1185">Reference proteome</keyword>
<dbReference type="RefSeq" id="WP_367722668.1">
    <property type="nucleotide sequence ID" value="NZ_JBFOCH010000001.1"/>
</dbReference>
<dbReference type="EMBL" id="JBFOCI010000002">
    <property type="protein sequence ID" value="MEW9805576.1"/>
    <property type="molecule type" value="Genomic_DNA"/>
</dbReference>
<evidence type="ECO:0000313" key="3">
    <source>
        <dbReference type="Proteomes" id="UP001556196"/>
    </source>
</evidence>
<accession>A0ABV3QWY4</accession>
<evidence type="ECO:0000256" key="1">
    <source>
        <dbReference type="SAM" id="Phobius"/>
    </source>
</evidence>
<keyword evidence="1" id="KW-0812">Transmembrane</keyword>
<keyword evidence="1" id="KW-0472">Membrane</keyword>
<gene>
    <name evidence="2" type="ORF">ABUE31_06245</name>
</gene>
<sequence length="101" mass="10562">MQQEDDWNAIRGPKAPVLGAAGMGMLRVALLFGSGAVALALILAPVAERYARSPLAALGAIDHTTTGSIGLRDVYTIRKSVLQRPGASCIIRSDGRRSGDC</sequence>
<evidence type="ECO:0000313" key="2">
    <source>
        <dbReference type="EMBL" id="MEW9805576.1"/>
    </source>
</evidence>
<keyword evidence="1" id="KW-1133">Transmembrane helix</keyword>
<feature type="transmembrane region" description="Helical" evidence="1">
    <location>
        <begin position="20"/>
        <end position="44"/>
    </location>
</feature>
<protein>
    <submittedName>
        <fullName evidence="2">Uncharacterized protein</fullName>
    </submittedName>
</protein>
<dbReference type="Proteomes" id="UP001556196">
    <property type="component" value="Unassembled WGS sequence"/>
</dbReference>